<evidence type="ECO:0008006" key="4">
    <source>
        <dbReference type="Google" id="ProtNLM"/>
    </source>
</evidence>
<reference evidence="2 3" key="1">
    <citation type="submission" date="2018-08" db="EMBL/GenBank/DDBJ databases">
        <title>Genome and evolution of the arbuscular mycorrhizal fungus Diversispora epigaea (formerly Glomus versiforme) and its bacterial endosymbionts.</title>
        <authorList>
            <person name="Sun X."/>
            <person name="Fei Z."/>
            <person name="Harrison M."/>
        </authorList>
    </citation>
    <scope>NUCLEOTIDE SEQUENCE [LARGE SCALE GENOMIC DNA]</scope>
    <source>
        <strain evidence="2 3">IT104</strain>
    </source>
</reference>
<dbReference type="Proteomes" id="UP000266861">
    <property type="component" value="Unassembled WGS sequence"/>
</dbReference>
<proteinExistence type="predicted"/>
<feature type="compositionally biased region" description="Basic and acidic residues" evidence="1">
    <location>
        <begin position="110"/>
        <end position="145"/>
    </location>
</feature>
<feature type="region of interest" description="Disordered" evidence="1">
    <location>
        <begin position="106"/>
        <end position="164"/>
    </location>
</feature>
<accession>A0A397J8R7</accession>
<evidence type="ECO:0000313" key="2">
    <source>
        <dbReference type="EMBL" id="RHZ83168.1"/>
    </source>
</evidence>
<sequence length="1180" mass="139404">MAFACPFCNRVLSNHSAYSQHVKRCSENYASSSSEKIFIQNESDIIMSEQENNSKDNRNNEIIYISDDESRSSSRSNRINDIIQIEIDEHPQNIDSLTFEEHASIQYEEPASREPEFETEESKFKSDETESESDKTEFESDKTDNEFDESEESESAEEETETIPKFLNNTYSDLMTLIIQHNLNNKARNAIIRFFNKHSNLPTSPLPKNIEQGRKLMDRMKLINLLNKEKVILKYNNKDYIIYYRSIINCSKNILSINDIHNNITFNFKNDQSDNNRNYDEQYTTNWWAKAEKTIPLGSHLLSVILYFDASTTDTLGKNTLHPIFITLAKDDTQKKSEEHKNIVRRTFHKSLKFVLSPLYNEDNGIELELNNRILCNQIEPRSHKNMKLHYKNNTEKNVSIEKVRNFFWNVPDINIYAATVPNRMHHLDLGLFHYQLSFTKALILEQCGKSFIDIMNNRIKLIPHYQDLKSFSNSFLHLTLLTASEYRSLMKIMIFIVDNLYQDSKRPNFIKNNKITKIYLKWNKMYLLSGKENYEESDITRLQESINEWAKLFIELFEEYSSSKLQFLKLHSWVFHICSSIREFGAINGYTTETYESLHKDYVKKPYKLTNKKEIEKQIMKIIRRKAIIIESSSKEIPKTPIALKYSKKLYDFCIQNAEIYIQKRMNDPDLEKEMKLGFEKFLECLDAYLDFYDQKLSEHEEIDIKFRIYSDVTLKYGAKMRANNKFHKRPIFSNIAVEMNPDEIFEYTSDNGVLLITEIIMNYEEPMHLALVQCKNILSINDIHNNITFNFKNDQSNNNRNYNEQYTTNWWAKTEKTIPLGSHLLSIILYFDASTTDTLGKNTLHPIFITLDNDIELELNNRILWCIPRIFMIISDWPEACTFSLTYKSTQSNHPCHFCLVSKENLSNINLNSNQIEPRSHKNMKLHYKNNTEKNESINEWAKLFIELFEEYSSSKLQFLKLHSWVFHICSSIREFGAINGYTTETYESLHKDYVKKPYKLTNKKEIEKQIMKIIRRKAIIIESSSKEIPKTPIALKYSKKLYEFCIQNAEIYIQKRMNDPDLEKEMKLGFEKFLECLDAYLDFYDQKLSEHEEIDIKFRIYSDVTLKYGAKMRANNKFHKRPICSNIAVEMNPDEIFEYTSDNGVLLITEIIMNYEEPMHLALVQWYHFKSSVNPVI</sequence>
<evidence type="ECO:0000313" key="3">
    <source>
        <dbReference type="Proteomes" id="UP000266861"/>
    </source>
</evidence>
<feature type="region of interest" description="Disordered" evidence="1">
    <location>
        <begin position="49"/>
        <end position="75"/>
    </location>
</feature>
<dbReference type="AlphaFoldDB" id="A0A397J8R7"/>
<dbReference type="Pfam" id="PF18759">
    <property type="entry name" value="Plavaka"/>
    <property type="match status" value="1"/>
</dbReference>
<dbReference type="EMBL" id="PQFF01000092">
    <property type="protein sequence ID" value="RHZ83168.1"/>
    <property type="molecule type" value="Genomic_DNA"/>
</dbReference>
<evidence type="ECO:0000256" key="1">
    <source>
        <dbReference type="SAM" id="MobiDB-lite"/>
    </source>
</evidence>
<feature type="compositionally biased region" description="Acidic residues" evidence="1">
    <location>
        <begin position="146"/>
        <end position="161"/>
    </location>
</feature>
<protein>
    <recommendedName>
        <fullName evidence="4">C2H2-type domain-containing protein</fullName>
    </recommendedName>
</protein>
<dbReference type="InterPro" id="IPR041078">
    <property type="entry name" value="Plavaka"/>
</dbReference>
<gene>
    <name evidence="2" type="ORF">Glove_99g172</name>
</gene>
<name>A0A397J8R7_9GLOM</name>
<organism evidence="2 3">
    <name type="scientific">Diversispora epigaea</name>
    <dbReference type="NCBI Taxonomy" id="1348612"/>
    <lineage>
        <taxon>Eukaryota</taxon>
        <taxon>Fungi</taxon>
        <taxon>Fungi incertae sedis</taxon>
        <taxon>Mucoromycota</taxon>
        <taxon>Glomeromycotina</taxon>
        <taxon>Glomeromycetes</taxon>
        <taxon>Diversisporales</taxon>
        <taxon>Diversisporaceae</taxon>
        <taxon>Diversispora</taxon>
    </lineage>
</organism>
<keyword evidence="3" id="KW-1185">Reference proteome</keyword>
<comment type="caution">
    <text evidence="2">The sequence shown here is derived from an EMBL/GenBank/DDBJ whole genome shotgun (WGS) entry which is preliminary data.</text>
</comment>